<sequence>MATMRHRVEQRVTRLEDYHQSLKTRRYGWLVRPAILVVGSLLFVLSLAAIPLPGPGWLGVFLSIGILSLEVRWAKAILHWGVGVYDRFFTWFDRQPRATRWTMIALLLLLCWLTFLAITWVTWGLGGLDFLNPVLDDRLGMTRF</sequence>
<gene>
    <name evidence="2" type="ORF">CDOO_03050</name>
</gene>
<name>A0A097IDW9_9CORY</name>
<feature type="transmembrane region" description="Helical" evidence="1">
    <location>
        <begin position="56"/>
        <end position="80"/>
    </location>
</feature>
<dbReference type="HOGENOM" id="CLU_122355_2_1_11"/>
<dbReference type="RefSeq" id="WP_026159263.1">
    <property type="nucleotide sequence ID" value="NZ_AQUX01000002.1"/>
</dbReference>
<dbReference type="eggNOG" id="ENOG50305ZD">
    <property type="taxonomic scope" value="Bacteria"/>
</dbReference>
<organism evidence="2 3">
    <name type="scientific">Corynebacterium doosanense CAU 212 = DSM 45436</name>
    <dbReference type="NCBI Taxonomy" id="558173"/>
    <lineage>
        <taxon>Bacteria</taxon>
        <taxon>Bacillati</taxon>
        <taxon>Actinomycetota</taxon>
        <taxon>Actinomycetes</taxon>
        <taxon>Mycobacteriales</taxon>
        <taxon>Corynebacteriaceae</taxon>
        <taxon>Corynebacterium</taxon>
    </lineage>
</organism>
<feature type="transmembrane region" description="Helical" evidence="1">
    <location>
        <begin position="29"/>
        <end position="50"/>
    </location>
</feature>
<dbReference type="EMBL" id="CP006764">
    <property type="protein sequence ID" value="AIT60338.1"/>
    <property type="molecule type" value="Genomic_DNA"/>
</dbReference>
<accession>A0A097IDW9</accession>
<keyword evidence="1" id="KW-0812">Transmembrane</keyword>
<dbReference type="InterPro" id="IPR013434">
    <property type="entry name" value="CHP02611"/>
</dbReference>
<dbReference type="Proteomes" id="UP000029914">
    <property type="component" value="Chromosome"/>
</dbReference>
<proteinExistence type="predicted"/>
<dbReference type="AlphaFoldDB" id="A0A097IDW9"/>
<evidence type="ECO:0000313" key="3">
    <source>
        <dbReference type="Proteomes" id="UP000029914"/>
    </source>
</evidence>
<dbReference type="Pfam" id="PF09656">
    <property type="entry name" value="PGPGW"/>
    <property type="match status" value="1"/>
</dbReference>
<dbReference type="STRING" id="558173.CDOO_03050"/>
<reference evidence="2 3" key="1">
    <citation type="submission" date="2013-09" db="EMBL/GenBank/DDBJ databases">
        <title>Complete genome sequence of Corynebacterium doosanense CAU 212(T) (=DSM 45436(T)), isolated from activated sludge.</title>
        <authorList>
            <person name="Schaffert L."/>
            <person name="Albersmeier A."/>
            <person name="Kalinowski J."/>
            <person name="Ruckert C."/>
        </authorList>
    </citation>
    <scope>NUCLEOTIDE SEQUENCE [LARGE SCALE GENOMIC DNA]</scope>
    <source>
        <strain evidence="2 3">CAU 212</strain>
    </source>
</reference>
<dbReference type="OrthoDB" id="3295542at2"/>
<dbReference type="KEGG" id="cdo:CDOO_03050"/>
<evidence type="ECO:0000313" key="2">
    <source>
        <dbReference type="EMBL" id="AIT60338.1"/>
    </source>
</evidence>
<dbReference type="NCBIfam" id="TIGR02611">
    <property type="entry name" value="TIGR02611 family protein"/>
    <property type="match status" value="1"/>
</dbReference>
<keyword evidence="3" id="KW-1185">Reference proteome</keyword>
<feature type="transmembrane region" description="Helical" evidence="1">
    <location>
        <begin position="101"/>
        <end position="123"/>
    </location>
</feature>
<dbReference type="InterPro" id="IPR019099">
    <property type="entry name" value="Uncharacterised_PGPGW_TM"/>
</dbReference>
<protein>
    <submittedName>
        <fullName evidence="2">Membrane protein</fullName>
    </submittedName>
</protein>
<keyword evidence="1" id="KW-1133">Transmembrane helix</keyword>
<evidence type="ECO:0000256" key="1">
    <source>
        <dbReference type="SAM" id="Phobius"/>
    </source>
</evidence>
<keyword evidence="1" id="KW-0472">Membrane</keyword>